<proteinExistence type="predicted"/>
<keyword evidence="3" id="KW-1185">Reference proteome</keyword>
<feature type="domain" description="SnoaL-like" evidence="1">
    <location>
        <begin position="11"/>
        <end position="117"/>
    </location>
</feature>
<dbReference type="RefSeq" id="WP_067704541.1">
    <property type="nucleotide sequence ID" value="NZ_LLZH01000318.1"/>
</dbReference>
<dbReference type="OrthoDB" id="3681559at2"/>
<accession>A0A101JDS5</accession>
<sequence length="134" mass="14727">MTPQQIFARMQERWLAGEPTYDGDMLAEGVVVETPFAAPGRATRTEGRERVLEQTRVGRAGFPVRFDDCRNVVVHETADPDVIIVEYELAGTHLGTGVRASAPFIGVLRTRDGLLVGWREYQHTMAIAAALTSG</sequence>
<name>A0A101JDS5_9ACTN</name>
<dbReference type="InterPro" id="IPR037401">
    <property type="entry name" value="SnoaL-like"/>
</dbReference>
<reference evidence="2 3" key="1">
    <citation type="submission" date="2015-10" db="EMBL/GenBank/DDBJ databases">
        <authorList>
            <person name="Gilbert D.G."/>
        </authorList>
    </citation>
    <scope>NUCLEOTIDE SEQUENCE [LARGE SCALE GENOMIC DNA]</scope>
    <source>
        <strain evidence="2 3">NRRL B-16712</strain>
    </source>
</reference>
<gene>
    <name evidence="2" type="ORF">ADL15_42395</name>
</gene>
<dbReference type="InterPro" id="IPR032710">
    <property type="entry name" value="NTF2-like_dom_sf"/>
</dbReference>
<evidence type="ECO:0000313" key="3">
    <source>
        <dbReference type="Proteomes" id="UP000053244"/>
    </source>
</evidence>
<dbReference type="SUPFAM" id="SSF54427">
    <property type="entry name" value="NTF2-like"/>
    <property type="match status" value="1"/>
</dbReference>
<dbReference type="Gene3D" id="3.10.450.50">
    <property type="match status" value="1"/>
</dbReference>
<organism evidence="2 3">
    <name type="scientific">Actinoplanes awajinensis subsp. mycoplanecinus</name>
    <dbReference type="NCBI Taxonomy" id="135947"/>
    <lineage>
        <taxon>Bacteria</taxon>
        <taxon>Bacillati</taxon>
        <taxon>Actinomycetota</taxon>
        <taxon>Actinomycetes</taxon>
        <taxon>Micromonosporales</taxon>
        <taxon>Micromonosporaceae</taxon>
        <taxon>Actinoplanes</taxon>
    </lineage>
</organism>
<dbReference type="Proteomes" id="UP000053244">
    <property type="component" value="Unassembled WGS sequence"/>
</dbReference>
<evidence type="ECO:0000259" key="1">
    <source>
        <dbReference type="Pfam" id="PF12680"/>
    </source>
</evidence>
<dbReference type="AlphaFoldDB" id="A0A101JDS5"/>
<dbReference type="Pfam" id="PF12680">
    <property type="entry name" value="SnoaL_2"/>
    <property type="match status" value="1"/>
</dbReference>
<evidence type="ECO:0000313" key="2">
    <source>
        <dbReference type="EMBL" id="KUL24931.1"/>
    </source>
</evidence>
<dbReference type="EMBL" id="LLZH01000318">
    <property type="protein sequence ID" value="KUL24931.1"/>
    <property type="molecule type" value="Genomic_DNA"/>
</dbReference>
<protein>
    <submittedName>
        <fullName evidence="2">PhzA/B-like protein</fullName>
    </submittedName>
</protein>
<comment type="caution">
    <text evidence="2">The sequence shown here is derived from an EMBL/GenBank/DDBJ whole genome shotgun (WGS) entry which is preliminary data.</text>
</comment>